<accession>I4EJE6</accession>
<organism evidence="1 2">
    <name type="scientific">Nitrolancea hollandica Lb</name>
    <dbReference type="NCBI Taxonomy" id="1129897"/>
    <lineage>
        <taxon>Bacteria</taxon>
        <taxon>Pseudomonadati</taxon>
        <taxon>Thermomicrobiota</taxon>
        <taxon>Thermomicrobia</taxon>
        <taxon>Sphaerobacterales</taxon>
        <taxon>Sphaerobacterineae</taxon>
        <taxon>Sphaerobacteraceae</taxon>
        <taxon>Nitrolancea</taxon>
    </lineage>
</organism>
<dbReference type="EMBL" id="CAGS01000334">
    <property type="protein sequence ID" value="CCF84808.1"/>
    <property type="molecule type" value="Genomic_DNA"/>
</dbReference>
<reference evidence="1 2" key="1">
    <citation type="journal article" date="2012" name="ISME J.">
        <title>Nitrification expanded: discovery, physiology and genomics of a nitrite-oxidizing bacterium from the phylum Chloroflexi.</title>
        <authorList>
            <person name="Sorokin D.Y."/>
            <person name="Lucker S."/>
            <person name="Vejmelkova D."/>
            <person name="Kostrikina N.A."/>
            <person name="Kleerebezem R."/>
            <person name="Rijpstra W.I."/>
            <person name="Damste J.S."/>
            <person name="Le Paslier D."/>
            <person name="Muyzer G."/>
            <person name="Wagner M."/>
            <person name="van Loosdrecht M.C."/>
            <person name="Daims H."/>
        </authorList>
    </citation>
    <scope>NUCLEOTIDE SEQUENCE [LARGE SCALE GENOMIC DNA]</scope>
    <source>
        <strain evidence="2">none</strain>
    </source>
</reference>
<keyword evidence="2" id="KW-1185">Reference proteome</keyword>
<evidence type="ECO:0000313" key="2">
    <source>
        <dbReference type="Proteomes" id="UP000004221"/>
    </source>
</evidence>
<evidence type="ECO:0000313" key="1">
    <source>
        <dbReference type="EMBL" id="CCF84808.1"/>
    </source>
</evidence>
<dbReference type="Proteomes" id="UP000004221">
    <property type="component" value="Unassembled WGS sequence"/>
</dbReference>
<comment type="caution">
    <text evidence="1">The sequence shown here is derived from an EMBL/GenBank/DDBJ whole genome shotgun (WGS) entry which is preliminary data.</text>
</comment>
<proteinExistence type="predicted"/>
<dbReference type="AlphaFoldDB" id="I4EJE6"/>
<sequence length="88" mass="9628">MFRFFRLPEVFVPAIAAGEFIFSDENHVFEFAAERVQAPARGSSASFFEVATGAAFAMDHFPHPFAPVVHGDGPARDMAETGRPSLKL</sequence>
<gene>
    <name evidence="1" type="ORF">NITHO_40002</name>
</gene>
<name>I4EJE6_9BACT</name>
<protein>
    <submittedName>
        <fullName evidence="1">Uncharacterized protein</fullName>
    </submittedName>
</protein>